<protein>
    <submittedName>
        <fullName evidence="1">Uncharacterized protein</fullName>
    </submittedName>
</protein>
<dbReference type="AlphaFoldDB" id="A0A3E3DUF9"/>
<dbReference type="Proteomes" id="UP000261212">
    <property type="component" value="Unassembled WGS sequence"/>
</dbReference>
<reference evidence="1 2" key="1">
    <citation type="submission" date="2018-08" db="EMBL/GenBank/DDBJ databases">
        <title>A genome reference for cultivated species of the human gut microbiota.</title>
        <authorList>
            <person name="Zou Y."/>
            <person name="Xue W."/>
            <person name="Luo G."/>
        </authorList>
    </citation>
    <scope>NUCLEOTIDE SEQUENCE [LARGE SCALE GENOMIC DNA]</scope>
    <source>
        <strain evidence="1 2">AM25-6</strain>
    </source>
</reference>
<dbReference type="EMBL" id="QUSM01000009">
    <property type="protein sequence ID" value="RGD72927.1"/>
    <property type="molecule type" value="Genomic_DNA"/>
</dbReference>
<dbReference type="RefSeq" id="WP_117532863.1">
    <property type="nucleotide sequence ID" value="NZ_QUSM01000009.1"/>
</dbReference>
<sequence>MGKNLNEDILNIIEKTINSGFIEKTIEEKFKNILEDIIREELRWGSSYKALKTKIENVLVLAIEGFDFSKYITKLDTVLTDVIKETSLVDNQKILNNFKDLMIEPKKEGVKTSEIFDEYAKYVAESVNTSNLEIDYNDDISYVPVEVHMSIVDDWNTSGIFEYKKIILTCEEDEDLNMELNLTRYRNNKYFTLNLRSSFVDINSLRYIDSFTIYLLKLDRAFTKIYIDEEYIEDYIRPIKEPEPWE</sequence>
<proteinExistence type="predicted"/>
<evidence type="ECO:0000313" key="1">
    <source>
        <dbReference type="EMBL" id="RGD72927.1"/>
    </source>
</evidence>
<accession>A0A3E3DUF9</accession>
<comment type="caution">
    <text evidence="1">The sequence shown here is derived from an EMBL/GenBank/DDBJ whole genome shotgun (WGS) entry which is preliminary data.</text>
</comment>
<evidence type="ECO:0000313" key="2">
    <source>
        <dbReference type="Proteomes" id="UP000261212"/>
    </source>
</evidence>
<name>A0A3E3DUF9_9FIRM</name>
<organism evidence="1 2">
    <name type="scientific">Anaerofustis stercorihominis</name>
    <dbReference type="NCBI Taxonomy" id="214853"/>
    <lineage>
        <taxon>Bacteria</taxon>
        <taxon>Bacillati</taxon>
        <taxon>Bacillota</taxon>
        <taxon>Clostridia</taxon>
        <taxon>Eubacteriales</taxon>
        <taxon>Eubacteriaceae</taxon>
        <taxon>Anaerofustis</taxon>
    </lineage>
</organism>
<gene>
    <name evidence="1" type="ORF">DW687_11850</name>
</gene>